<dbReference type="Proteomes" id="UP000272778">
    <property type="component" value="Unassembled WGS sequence"/>
</dbReference>
<dbReference type="InterPro" id="IPR035965">
    <property type="entry name" value="PAS-like_dom_sf"/>
</dbReference>
<dbReference type="NCBIfam" id="TIGR00229">
    <property type="entry name" value="sensory_box"/>
    <property type="match status" value="1"/>
</dbReference>
<dbReference type="AlphaFoldDB" id="A0A3N6PQM6"/>
<feature type="domain" description="HAMP" evidence="8">
    <location>
        <begin position="266"/>
        <end position="315"/>
    </location>
</feature>
<evidence type="ECO:0000259" key="6">
    <source>
        <dbReference type="PROSITE" id="PS50111"/>
    </source>
</evidence>
<sequence>MIARAASMLRLTNGLASETNLQLKRAHDNDLKERKRRPRVHPELLTTQGEVSLPAGTMLVSTTDTRGVITSCNDAFVEASGFSREELLGQPHNIVRHPDMPREVYRDMWETLKKGESWIGMLKNQFRSGHHCWVQAGITPVFEGMDIVAYRAVQTAASREQVRAAETLYATLLNEQNTGRHARHLQSGVIVRTDMTGRLARLVHPTMKTQTYLLTCGLAILGMAVGVLIASGVSSITLLRAGIGFAACIALGFLAEYRMRYMFIYPLRRLLGVASRLARGDLTHTIDNSWKPTGVVGKLEQSVNQVSLNMRAIVGDARNQMARMGDATTTVSEGSRKLSARAESQAASLEQSAASMEHMDANVRQTAEAARQAANSAGNARAITEDSGRAVDAMTQTMQGITHASRKIGEIIQVIEGISFQTNILALNAAVEAARAGEHGRGFAVVASEVRSLAGRAATAAREIASLIVDSTHQVEEGCKLTETAREKMQQAVQAVRDVNALIDAINSATAEQSNGISEIKQALDHLGDLTNQDTALVNNFSISANKLANNAQTVIETVGMFRI</sequence>
<evidence type="ECO:0000256" key="4">
    <source>
        <dbReference type="PROSITE-ProRule" id="PRU00284"/>
    </source>
</evidence>
<dbReference type="PANTHER" id="PTHR43531:SF14">
    <property type="entry name" value="METHYL-ACCEPTING CHEMOTAXIS PROTEIN I-RELATED"/>
    <property type="match status" value="1"/>
</dbReference>
<evidence type="ECO:0000256" key="1">
    <source>
        <dbReference type="ARBA" id="ARBA00004370"/>
    </source>
</evidence>
<feature type="domain" description="Methyl-accepting transducer" evidence="6">
    <location>
        <begin position="320"/>
        <end position="549"/>
    </location>
</feature>
<keyword evidence="5" id="KW-0472">Membrane</keyword>
<feature type="transmembrane region" description="Helical" evidence="5">
    <location>
        <begin position="211"/>
        <end position="230"/>
    </location>
</feature>
<dbReference type="Pfam" id="PF08447">
    <property type="entry name" value="PAS_3"/>
    <property type="match status" value="1"/>
</dbReference>
<dbReference type="InterPro" id="IPR004089">
    <property type="entry name" value="MCPsignal_dom"/>
</dbReference>
<dbReference type="CDD" id="cd00130">
    <property type="entry name" value="PAS"/>
    <property type="match status" value="1"/>
</dbReference>
<keyword evidence="5" id="KW-1133">Transmembrane helix</keyword>
<comment type="subcellular location">
    <subcellularLocation>
        <location evidence="1">Membrane</location>
    </subcellularLocation>
</comment>
<dbReference type="PROSITE" id="PS50111">
    <property type="entry name" value="CHEMOTAXIS_TRANSDUC_2"/>
    <property type="match status" value="1"/>
</dbReference>
<dbReference type="EMBL" id="RQIS01000021">
    <property type="protein sequence ID" value="RQH01626.1"/>
    <property type="molecule type" value="Genomic_DNA"/>
</dbReference>
<reference evidence="9 10" key="1">
    <citation type="submission" date="2018-11" db="EMBL/GenBank/DDBJ databases">
        <title>Paraburkholderia sp. DHOA04, isolated from soil.</title>
        <authorList>
            <person name="Gao Z.-H."/>
            <person name="Qiu L.-H."/>
            <person name="Fu J.-C."/>
        </authorList>
    </citation>
    <scope>NUCLEOTIDE SEQUENCE [LARGE SCALE GENOMIC DNA]</scope>
    <source>
        <strain evidence="9 10">DHOA04</strain>
    </source>
</reference>
<dbReference type="PANTHER" id="PTHR43531">
    <property type="entry name" value="PROTEIN ICFG"/>
    <property type="match status" value="1"/>
</dbReference>
<evidence type="ECO:0000313" key="10">
    <source>
        <dbReference type="Proteomes" id="UP000272778"/>
    </source>
</evidence>
<dbReference type="Gene3D" id="1.10.287.950">
    <property type="entry name" value="Methyl-accepting chemotaxis protein"/>
    <property type="match status" value="1"/>
</dbReference>
<dbReference type="PROSITE" id="PS50112">
    <property type="entry name" value="PAS"/>
    <property type="match status" value="1"/>
</dbReference>
<evidence type="ECO:0000259" key="7">
    <source>
        <dbReference type="PROSITE" id="PS50112"/>
    </source>
</evidence>
<dbReference type="InterPro" id="IPR051310">
    <property type="entry name" value="MCP_chemotaxis"/>
</dbReference>
<evidence type="ECO:0000259" key="8">
    <source>
        <dbReference type="PROSITE" id="PS50885"/>
    </source>
</evidence>
<keyword evidence="10" id="KW-1185">Reference proteome</keyword>
<dbReference type="FunFam" id="1.10.287.950:FF:000001">
    <property type="entry name" value="Methyl-accepting chemotaxis sensory transducer"/>
    <property type="match status" value="1"/>
</dbReference>
<comment type="caution">
    <text evidence="9">The sequence shown here is derived from an EMBL/GenBank/DDBJ whole genome shotgun (WGS) entry which is preliminary data.</text>
</comment>
<feature type="domain" description="PAS" evidence="7">
    <location>
        <begin position="64"/>
        <end position="115"/>
    </location>
</feature>
<dbReference type="InterPro" id="IPR013655">
    <property type="entry name" value="PAS_fold_3"/>
</dbReference>
<name>A0A3N6PQM6_9BURK</name>
<comment type="similarity">
    <text evidence="3">Belongs to the methyl-accepting chemotaxis (MCP) protein family.</text>
</comment>
<dbReference type="InterPro" id="IPR000014">
    <property type="entry name" value="PAS"/>
</dbReference>
<dbReference type="Pfam" id="PF00015">
    <property type="entry name" value="MCPsignal"/>
    <property type="match status" value="1"/>
</dbReference>
<keyword evidence="5" id="KW-0812">Transmembrane</keyword>
<evidence type="ECO:0000256" key="3">
    <source>
        <dbReference type="ARBA" id="ARBA00029447"/>
    </source>
</evidence>
<dbReference type="SMART" id="SM00091">
    <property type="entry name" value="PAS"/>
    <property type="match status" value="1"/>
</dbReference>
<feature type="transmembrane region" description="Helical" evidence="5">
    <location>
        <begin position="236"/>
        <end position="255"/>
    </location>
</feature>
<dbReference type="GO" id="GO:0007165">
    <property type="term" value="P:signal transduction"/>
    <property type="evidence" value="ECO:0007669"/>
    <property type="project" value="UniProtKB-KW"/>
</dbReference>
<dbReference type="OrthoDB" id="9806477at2"/>
<evidence type="ECO:0000256" key="5">
    <source>
        <dbReference type="SAM" id="Phobius"/>
    </source>
</evidence>
<dbReference type="GO" id="GO:0005886">
    <property type="term" value="C:plasma membrane"/>
    <property type="evidence" value="ECO:0007669"/>
    <property type="project" value="TreeGrafter"/>
</dbReference>
<accession>A0A3N6PQM6</accession>
<protein>
    <submittedName>
        <fullName evidence="9">PAS domain S-box protein</fullName>
    </submittedName>
</protein>
<evidence type="ECO:0000313" key="9">
    <source>
        <dbReference type="EMBL" id="RQH01626.1"/>
    </source>
</evidence>
<dbReference type="PRINTS" id="PR00260">
    <property type="entry name" value="CHEMTRNSDUCR"/>
</dbReference>
<gene>
    <name evidence="9" type="ORF">D1Y85_22935</name>
</gene>
<keyword evidence="4" id="KW-0807">Transducer</keyword>
<dbReference type="Gene3D" id="3.30.450.20">
    <property type="entry name" value="PAS domain"/>
    <property type="match status" value="1"/>
</dbReference>
<proteinExistence type="inferred from homology"/>
<dbReference type="InterPro" id="IPR004090">
    <property type="entry name" value="Chemotax_Me-accpt_rcpt"/>
</dbReference>
<keyword evidence="2" id="KW-0488">Methylation</keyword>
<evidence type="ECO:0000256" key="2">
    <source>
        <dbReference type="ARBA" id="ARBA00022481"/>
    </source>
</evidence>
<dbReference type="SUPFAM" id="SSF58104">
    <property type="entry name" value="Methyl-accepting chemotaxis protein (MCP) signaling domain"/>
    <property type="match status" value="1"/>
</dbReference>
<dbReference type="SMART" id="SM00283">
    <property type="entry name" value="MA"/>
    <property type="match status" value="1"/>
</dbReference>
<dbReference type="GO" id="GO:0006935">
    <property type="term" value="P:chemotaxis"/>
    <property type="evidence" value="ECO:0007669"/>
    <property type="project" value="InterPro"/>
</dbReference>
<dbReference type="InterPro" id="IPR003660">
    <property type="entry name" value="HAMP_dom"/>
</dbReference>
<dbReference type="GO" id="GO:0004888">
    <property type="term" value="F:transmembrane signaling receptor activity"/>
    <property type="evidence" value="ECO:0007669"/>
    <property type="project" value="InterPro"/>
</dbReference>
<dbReference type="PROSITE" id="PS50885">
    <property type="entry name" value="HAMP"/>
    <property type="match status" value="1"/>
</dbReference>
<dbReference type="CDD" id="cd11386">
    <property type="entry name" value="MCP_signal"/>
    <property type="match status" value="1"/>
</dbReference>
<organism evidence="9 10">
    <name type="scientific">Paraburkholderia dinghuensis</name>
    <dbReference type="NCBI Taxonomy" id="2305225"/>
    <lineage>
        <taxon>Bacteria</taxon>
        <taxon>Pseudomonadati</taxon>
        <taxon>Pseudomonadota</taxon>
        <taxon>Betaproteobacteria</taxon>
        <taxon>Burkholderiales</taxon>
        <taxon>Burkholderiaceae</taxon>
        <taxon>Paraburkholderia</taxon>
    </lineage>
</organism>
<dbReference type="RefSeq" id="WP_124153371.1">
    <property type="nucleotide sequence ID" value="NZ_RQIS01000021.1"/>
</dbReference>
<dbReference type="SUPFAM" id="SSF55785">
    <property type="entry name" value="PYP-like sensor domain (PAS domain)"/>
    <property type="match status" value="1"/>
</dbReference>